<keyword evidence="6 8" id="KW-1133">Transmembrane helix</keyword>
<keyword evidence="3" id="KW-0997">Cell inner membrane</keyword>
<evidence type="ECO:0000256" key="5">
    <source>
        <dbReference type="ARBA" id="ARBA00022692"/>
    </source>
</evidence>
<dbReference type="InterPro" id="IPR017850">
    <property type="entry name" value="Alkaline_phosphatase_core_sf"/>
</dbReference>
<feature type="transmembrane region" description="Helical" evidence="8">
    <location>
        <begin position="123"/>
        <end position="145"/>
    </location>
</feature>
<comment type="caution">
    <text evidence="11">The sequence shown here is derived from an EMBL/GenBank/DDBJ whole genome shotgun (WGS) entry which is preliminary data.</text>
</comment>
<keyword evidence="4 11" id="KW-0808">Transferase</keyword>
<dbReference type="NCBIfam" id="NF028537">
    <property type="entry name" value="P_eth_NH2_trans"/>
    <property type="match status" value="1"/>
</dbReference>
<dbReference type="PANTHER" id="PTHR30443">
    <property type="entry name" value="INNER MEMBRANE PROTEIN"/>
    <property type="match status" value="1"/>
</dbReference>
<dbReference type="Proteomes" id="UP000186806">
    <property type="component" value="Unassembled WGS sequence"/>
</dbReference>
<dbReference type="GO" id="GO:0005886">
    <property type="term" value="C:plasma membrane"/>
    <property type="evidence" value="ECO:0007669"/>
    <property type="project" value="UniProtKB-SubCell"/>
</dbReference>
<feature type="domain" description="Sulfatase N-terminal" evidence="9">
    <location>
        <begin position="242"/>
        <end position="533"/>
    </location>
</feature>
<reference evidence="11 12" key="1">
    <citation type="submission" date="2016-12" db="EMBL/GenBank/DDBJ databases">
        <title>Draft genome sequences of strains Salinicola socius SMB35, Salinicola sp. MH3R3-1 and Chromohalobacter sp. SMB17 from the Verkhnekamsk potash mining region of Russia.</title>
        <authorList>
            <person name="Mavrodi D.V."/>
            <person name="Olsson B.E."/>
            <person name="Korsakova E.S."/>
            <person name="Pyankova A."/>
            <person name="Mavrodi O.V."/>
            <person name="Plotnikova E.G."/>
        </authorList>
    </citation>
    <scope>NUCLEOTIDE SEQUENCE [LARGE SCALE GENOMIC DNA]</scope>
    <source>
        <strain evidence="11 12">SMB17</strain>
    </source>
</reference>
<sequence length="550" mass="61119">MYNLFSRLSFLRPVLTTDFLTFLVSLGVTLFYNTPFWGEVFDYISPAGIMDWLLLLEYGVVLTFLQFFVFVFLVNRWLAKPFLVAIICLAAAVNFYTSRYGVYFNTDMVNNVLQTDTKEAGELFTWGFLGYMIVYAAIPSLFVIWVRIKRESLLRSVLRRAVVVLASTLVLSGFILLTFQSVSALMRTHHELRFLVTPGNAIVSAVQALAPAQAPLPDKKIPLESDAKLADAASNGNSKPKLLVIVVGETMRAANWGLNGYERQTTPKLNDRNVINFPHVTSCGTSTAVSLPCMFSPLGHDDYDERYIKSHESLLDVLKHAGIDVEWIDNQSGCKGVCEGVKNETLSQQGFPGLCASGRCYDEALAERLKDELKKTSGSNDDKVIVLHQLGNHGPSYYQRYPKAFSRFAPVCETADLNKCQKNEIVNAYDNGVLYTDSVLDSMIAALKSQSQYSAAMLYVADHGESLGENGVYLHGLPYSIAPKEQTHVPMTWWLDKDFIGSTGLNDDCLYKNADGKYSHGNLFSSILGLMQVATSVYKPDQDITSACRA</sequence>
<accession>A0A1Q8TE94</accession>
<dbReference type="STRING" id="223900.GCA_000821045_02262"/>
<feature type="transmembrane region" description="Helical" evidence="8">
    <location>
        <begin position="12"/>
        <end position="32"/>
    </location>
</feature>
<evidence type="ECO:0000256" key="2">
    <source>
        <dbReference type="ARBA" id="ARBA00022475"/>
    </source>
</evidence>
<feature type="transmembrane region" description="Helical" evidence="8">
    <location>
        <begin position="157"/>
        <end position="179"/>
    </location>
</feature>
<dbReference type="InterPro" id="IPR000917">
    <property type="entry name" value="Sulfatase_N"/>
</dbReference>
<dbReference type="InterPro" id="IPR058130">
    <property type="entry name" value="PEA_transf_C"/>
</dbReference>
<dbReference type="RefSeq" id="WP_075368758.1">
    <property type="nucleotide sequence ID" value="NZ_MSDQ01000015.1"/>
</dbReference>
<keyword evidence="5 8" id="KW-0812">Transmembrane</keyword>
<evidence type="ECO:0000313" key="11">
    <source>
        <dbReference type="EMBL" id="OLO12003.1"/>
    </source>
</evidence>
<feature type="transmembrane region" description="Helical" evidence="8">
    <location>
        <begin position="82"/>
        <end position="103"/>
    </location>
</feature>
<comment type="subcellular location">
    <subcellularLocation>
        <location evidence="1">Cell inner membrane</location>
        <topology evidence="1">Multi-pass membrane protein</topology>
    </subcellularLocation>
</comment>
<evidence type="ECO:0000256" key="1">
    <source>
        <dbReference type="ARBA" id="ARBA00004429"/>
    </source>
</evidence>
<dbReference type="InterPro" id="IPR012549">
    <property type="entry name" value="EptA-like_N"/>
</dbReference>
<keyword evidence="2" id="KW-1003">Cell membrane</keyword>
<dbReference type="GO" id="GO:0016776">
    <property type="term" value="F:phosphotransferase activity, phosphate group as acceptor"/>
    <property type="evidence" value="ECO:0007669"/>
    <property type="project" value="TreeGrafter"/>
</dbReference>
<dbReference type="Pfam" id="PF00884">
    <property type="entry name" value="Sulfatase"/>
    <property type="match status" value="1"/>
</dbReference>
<dbReference type="InterPro" id="IPR040423">
    <property type="entry name" value="PEA_transferase"/>
</dbReference>
<feature type="transmembrane region" description="Helical" evidence="8">
    <location>
        <begin position="52"/>
        <end position="75"/>
    </location>
</feature>
<name>A0A1Q8TE94_9GAMM</name>
<dbReference type="AlphaFoldDB" id="A0A1Q8TE94"/>
<feature type="domain" description="Phosphoethanolamine transferase N-terminal" evidence="10">
    <location>
        <begin position="63"/>
        <end position="209"/>
    </location>
</feature>
<evidence type="ECO:0000313" key="12">
    <source>
        <dbReference type="Proteomes" id="UP000186806"/>
    </source>
</evidence>
<proteinExistence type="predicted"/>
<evidence type="ECO:0000256" key="8">
    <source>
        <dbReference type="SAM" id="Phobius"/>
    </source>
</evidence>
<evidence type="ECO:0000259" key="9">
    <source>
        <dbReference type="Pfam" id="PF00884"/>
    </source>
</evidence>
<dbReference type="SUPFAM" id="SSF53649">
    <property type="entry name" value="Alkaline phosphatase-like"/>
    <property type="match status" value="1"/>
</dbReference>
<dbReference type="PANTHER" id="PTHR30443:SF0">
    <property type="entry name" value="PHOSPHOETHANOLAMINE TRANSFERASE EPTA"/>
    <property type="match status" value="1"/>
</dbReference>
<evidence type="ECO:0000259" key="10">
    <source>
        <dbReference type="Pfam" id="PF08019"/>
    </source>
</evidence>
<keyword evidence="7 8" id="KW-0472">Membrane</keyword>
<dbReference type="Gene3D" id="3.40.720.10">
    <property type="entry name" value="Alkaline Phosphatase, subunit A"/>
    <property type="match status" value="1"/>
</dbReference>
<keyword evidence="12" id="KW-1185">Reference proteome</keyword>
<dbReference type="EMBL" id="MSDQ01000015">
    <property type="protein sequence ID" value="OLO12003.1"/>
    <property type="molecule type" value="Genomic_DNA"/>
</dbReference>
<evidence type="ECO:0000256" key="3">
    <source>
        <dbReference type="ARBA" id="ARBA00022519"/>
    </source>
</evidence>
<evidence type="ECO:0000256" key="6">
    <source>
        <dbReference type="ARBA" id="ARBA00022989"/>
    </source>
</evidence>
<dbReference type="CDD" id="cd16017">
    <property type="entry name" value="LptA"/>
    <property type="match status" value="1"/>
</dbReference>
<evidence type="ECO:0000256" key="4">
    <source>
        <dbReference type="ARBA" id="ARBA00022679"/>
    </source>
</evidence>
<dbReference type="Pfam" id="PF08019">
    <property type="entry name" value="EptA_B_N"/>
    <property type="match status" value="1"/>
</dbReference>
<evidence type="ECO:0000256" key="7">
    <source>
        <dbReference type="ARBA" id="ARBA00023136"/>
    </source>
</evidence>
<protein>
    <submittedName>
        <fullName evidence="11">Lipid A phosphoethanolamine transferase</fullName>
    </submittedName>
</protein>
<gene>
    <name evidence="11" type="ORF">BTW10_06835</name>
</gene>
<organism evidence="11 12">
    <name type="scientific">Chromohalobacter japonicus</name>
    <dbReference type="NCBI Taxonomy" id="223900"/>
    <lineage>
        <taxon>Bacteria</taxon>
        <taxon>Pseudomonadati</taxon>
        <taxon>Pseudomonadota</taxon>
        <taxon>Gammaproteobacteria</taxon>
        <taxon>Oceanospirillales</taxon>
        <taxon>Halomonadaceae</taxon>
        <taxon>Chromohalobacter</taxon>
    </lineage>
</organism>
<dbReference type="GO" id="GO:0009244">
    <property type="term" value="P:lipopolysaccharide core region biosynthetic process"/>
    <property type="evidence" value="ECO:0007669"/>
    <property type="project" value="TreeGrafter"/>
</dbReference>